<dbReference type="Proteomes" id="UP001607157">
    <property type="component" value="Unassembled WGS sequence"/>
</dbReference>
<comment type="caution">
    <text evidence="1">The sequence shown here is derived from an EMBL/GenBank/DDBJ whole genome shotgun (WGS) entry which is preliminary data.</text>
</comment>
<evidence type="ECO:0000313" key="1">
    <source>
        <dbReference type="EMBL" id="MFH0255370.1"/>
    </source>
</evidence>
<protein>
    <submittedName>
        <fullName evidence="1">Asparaginase</fullName>
    </submittedName>
</protein>
<dbReference type="InterPro" id="IPR010349">
    <property type="entry name" value="Asparaginase_II"/>
</dbReference>
<name>A0ABW7IDE8_9RHOB</name>
<accession>A0ABW7IDE8</accession>
<sequence length="336" mass="35586">MIRPKTAPAPLTEIWRGPIAESVHTGHAVICGADGEVIEAWGDPDTVVYPRSSAKMIQALPLIESGAAAAAGLGSEHLALACASHQGDRVHTERVETWVTGLGLGESDFRCGSHMPYGEQTAHELIRSGEKPCQLHNNCSGKHAGFLTLNRHLGGHAEYVEPAHPVQRACLAAFEEVTEERSPGYGIDGCSAPNFLTSLRGMGRAMSYFATARDGGDTRRSAAARLRDAMIAHPELVAGEGRACTLLMRACTEPVALKTGAEGFFIAILPERKLGIAVKIADGGTRGAECAITALLVRLGALEADHPSARMFMNEVITNCRGLETGAIRPAPGLLR</sequence>
<dbReference type="EMBL" id="JBIHMM010000007">
    <property type="protein sequence ID" value="MFH0255370.1"/>
    <property type="molecule type" value="Genomic_DNA"/>
</dbReference>
<dbReference type="PANTHER" id="PTHR42110">
    <property type="entry name" value="L-ASPARAGINASE, PUTATIVE (AFU_ORTHOLOGUE AFUA_3G11890)-RELATED"/>
    <property type="match status" value="1"/>
</dbReference>
<dbReference type="Pfam" id="PF06089">
    <property type="entry name" value="Asparaginase_II"/>
    <property type="match status" value="1"/>
</dbReference>
<proteinExistence type="predicted"/>
<organism evidence="1 2">
    <name type="scientific">Roseovarius aquimarinus</name>
    <dbReference type="NCBI Taxonomy" id="1229156"/>
    <lineage>
        <taxon>Bacteria</taxon>
        <taxon>Pseudomonadati</taxon>
        <taxon>Pseudomonadota</taxon>
        <taxon>Alphaproteobacteria</taxon>
        <taxon>Rhodobacterales</taxon>
        <taxon>Roseobacteraceae</taxon>
        <taxon>Roseovarius</taxon>
    </lineage>
</organism>
<keyword evidence="2" id="KW-1185">Reference proteome</keyword>
<evidence type="ECO:0000313" key="2">
    <source>
        <dbReference type="Proteomes" id="UP001607157"/>
    </source>
</evidence>
<dbReference type="PANTHER" id="PTHR42110:SF1">
    <property type="entry name" value="L-ASPARAGINASE, PUTATIVE (AFU_ORTHOLOGUE AFUA_3G11890)-RELATED"/>
    <property type="match status" value="1"/>
</dbReference>
<dbReference type="RefSeq" id="WP_377172923.1">
    <property type="nucleotide sequence ID" value="NZ_JBHTJC010000006.1"/>
</dbReference>
<reference evidence="1 2" key="1">
    <citation type="submission" date="2024-10" db="EMBL/GenBank/DDBJ databases">
        <authorList>
            <person name="Yang X.-N."/>
        </authorList>
    </citation>
    <scope>NUCLEOTIDE SEQUENCE [LARGE SCALE GENOMIC DNA]</scope>
    <source>
        <strain evidence="1 2">CAU 1059</strain>
    </source>
</reference>
<gene>
    <name evidence="1" type="ORF">ACGRVM_15795</name>
</gene>